<dbReference type="EMBL" id="GBRH01233545">
    <property type="protein sequence ID" value="JAD64350.1"/>
    <property type="molecule type" value="Transcribed_RNA"/>
</dbReference>
<organism evidence="1">
    <name type="scientific">Arundo donax</name>
    <name type="common">Giant reed</name>
    <name type="synonym">Donax arundinaceus</name>
    <dbReference type="NCBI Taxonomy" id="35708"/>
    <lineage>
        <taxon>Eukaryota</taxon>
        <taxon>Viridiplantae</taxon>
        <taxon>Streptophyta</taxon>
        <taxon>Embryophyta</taxon>
        <taxon>Tracheophyta</taxon>
        <taxon>Spermatophyta</taxon>
        <taxon>Magnoliopsida</taxon>
        <taxon>Liliopsida</taxon>
        <taxon>Poales</taxon>
        <taxon>Poaceae</taxon>
        <taxon>PACMAD clade</taxon>
        <taxon>Arundinoideae</taxon>
        <taxon>Arundineae</taxon>
        <taxon>Arundo</taxon>
    </lineage>
</organism>
<evidence type="ECO:0000313" key="1">
    <source>
        <dbReference type="EMBL" id="JAD64350.1"/>
    </source>
</evidence>
<name>A0A0A9BT46_ARUDO</name>
<protein>
    <submittedName>
        <fullName evidence="1">Uncharacterized protein</fullName>
    </submittedName>
</protein>
<proteinExistence type="predicted"/>
<reference evidence="1" key="1">
    <citation type="submission" date="2014-09" db="EMBL/GenBank/DDBJ databases">
        <authorList>
            <person name="Magalhaes I.L.F."/>
            <person name="Oliveira U."/>
            <person name="Santos F.R."/>
            <person name="Vidigal T.H.D.A."/>
            <person name="Brescovit A.D."/>
            <person name="Santos A.J."/>
        </authorList>
    </citation>
    <scope>NUCLEOTIDE SEQUENCE</scope>
    <source>
        <tissue evidence="1">Shoot tissue taken approximately 20 cm above the soil surface</tissue>
    </source>
</reference>
<reference evidence="1" key="2">
    <citation type="journal article" date="2015" name="Data Brief">
        <title>Shoot transcriptome of the giant reed, Arundo donax.</title>
        <authorList>
            <person name="Barrero R.A."/>
            <person name="Guerrero F.D."/>
            <person name="Moolhuijzen P."/>
            <person name="Goolsby J.A."/>
            <person name="Tidwell J."/>
            <person name="Bellgard S.E."/>
            <person name="Bellgard M.I."/>
        </authorList>
    </citation>
    <scope>NUCLEOTIDE SEQUENCE</scope>
    <source>
        <tissue evidence="1">Shoot tissue taken approximately 20 cm above the soil surface</tissue>
    </source>
</reference>
<accession>A0A0A9BT46</accession>
<dbReference type="AlphaFoldDB" id="A0A0A9BT46"/>
<sequence length="23" mass="2862">MIKRNNHSNMLLRCTRMQKQDLM</sequence>